<dbReference type="AlphaFoldDB" id="A0A9W6FWS7"/>
<proteinExistence type="predicted"/>
<dbReference type="PANTHER" id="PTHR39425:SF1">
    <property type="entry name" value="CYTOCHROME C7-LIKE DOMAIN-CONTAINING PROTEIN"/>
    <property type="match status" value="1"/>
</dbReference>
<dbReference type="InterPro" id="IPR036280">
    <property type="entry name" value="Multihaem_cyt_sf"/>
</dbReference>
<dbReference type="EMBL" id="BSDR01000001">
    <property type="protein sequence ID" value="GLI36248.1"/>
    <property type="molecule type" value="Genomic_DNA"/>
</dbReference>
<keyword evidence="1" id="KW-0812">Transmembrane</keyword>
<organism evidence="2 3">
    <name type="scientific">Desulforhabdus amnigena</name>
    <dbReference type="NCBI Taxonomy" id="40218"/>
    <lineage>
        <taxon>Bacteria</taxon>
        <taxon>Pseudomonadati</taxon>
        <taxon>Thermodesulfobacteriota</taxon>
        <taxon>Syntrophobacteria</taxon>
        <taxon>Syntrophobacterales</taxon>
        <taxon>Syntrophobacteraceae</taxon>
        <taxon>Desulforhabdus</taxon>
    </lineage>
</organism>
<evidence type="ECO:0000313" key="2">
    <source>
        <dbReference type="EMBL" id="GLI36248.1"/>
    </source>
</evidence>
<name>A0A9W6FWS7_9BACT</name>
<accession>A0A9W6FWS7</accession>
<keyword evidence="1" id="KW-0472">Membrane</keyword>
<evidence type="ECO:0000256" key="1">
    <source>
        <dbReference type="SAM" id="Phobius"/>
    </source>
</evidence>
<keyword evidence="3" id="KW-1185">Reference proteome</keyword>
<feature type="transmembrane region" description="Helical" evidence="1">
    <location>
        <begin position="12"/>
        <end position="35"/>
    </location>
</feature>
<protein>
    <submittedName>
        <fullName evidence="2">Class III cytochrome C domain protein</fullName>
    </submittedName>
</protein>
<dbReference type="RefSeq" id="WP_281796507.1">
    <property type="nucleotide sequence ID" value="NZ_BSDR01000001.1"/>
</dbReference>
<dbReference type="Gene3D" id="3.90.10.10">
    <property type="entry name" value="Cytochrome C3"/>
    <property type="match status" value="2"/>
</dbReference>
<gene>
    <name evidence="2" type="ORF">DAMNIGENAA_36810</name>
</gene>
<dbReference type="SUPFAM" id="SSF48695">
    <property type="entry name" value="Multiheme cytochromes"/>
    <property type="match status" value="1"/>
</dbReference>
<dbReference type="Proteomes" id="UP001144372">
    <property type="component" value="Unassembled WGS sequence"/>
</dbReference>
<comment type="caution">
    <text evidence="2">The sequence shown here is derived from an EMBL/GenBank/DDBJ whole genome shotgun (WGS) entry which is preliminary data.</text>
</comment>
<reference evidence="2" key="1">
    <citation type="submission" date="2022-12" db="EMBL/GenBank/DDBJ databases">
        <title>Reference genome sequencing for broad-spectrum identification of bacterial and archaeal isolates by mass spectrometry.</title>
        <authorList>
            <person name="Sekiguchi Y."/>
            <person name="Tourlousse D.M."/>
        </authorList>
    </citation>
    <scope>NUCLEOTIDE SEQUENCE</scope>
    <source>
        <strain evidence="2">ASRB1</strain>
    </source>
</reference>
<sequence>MAESTEKNGKPILRYGWLGIGALLLGATLYLYYIYPETSIGPKQPILFSHRLHAGVKEINCKFCHPFVERSRNPGIPEMQKCFFCHEYIITKHPQIVKEREHYDTKTPVPWVRVFYIPDHVKFNHKPHIKYAKLDCTACHGEVKTMDRLQRVDFKMQFCITCHQERKAQLDCWLACHH</sequence>
<keyword evidence="1" id="KW-1133">Transmembrane helix</keyword>
<dbReference type="CDD" id="cd08168">
    <property type="entry name" value="Cytochrom_C3"/>
    <property type="match status" value="1"/>
</dbReference>
<evidence type="ECO:0000313" key="3">
    <source>
        <dbReference type="Proteomes" id="UP001144372"/>
    </source>
</evidence>
<dbReference type="PANTHER" id="PTHR39425">
    <property type="entry name" value="LIPOPROTEIN CYTOCHROME C"/>
    <property type="match status" value="1"/>
</dbReference>